<feature type="coiled-coil region" evidence="6">
    <location>
        <begin position="454"/>
        <end position="481"/>
    </location>
</feature>
<evidence type="ECO:0000256" key="1">
    <source>
        <dbReference type="ARBA" id="ARBA00004370"/>
    </source>
</evidence>
<dbReference type="EMBL" id="CP000767">
    <property type="protein sequence ID" value="ABS00000.1"/>
    <property type="molecule type" value="Genomic_DNA"/>
</dbReference>
<keyword evidence="6" id="KW-0175">Coiled coil</keyword>
<evidence type="ECO:0000256" key="3">
    <source>
        <dbReference type="ARBA" id="ARBA00022801"/>
    </source>
</evidence>
<dbReference type="RefSeq" id="WP_041743348.1">
    <property type="nucleotide sequence ID" value="NC_009715.2"/>
</dbReference>
<gene>
    <name evidence="8" type="ORF">CCV52592_2208</name>
</gene>
<evidence type="ECO:0000256" key="5">
    <source>
        <dbReference type="ARBA" id="ARBA00023136"/>
    </source>
</evidence>
<dbReference type="CDD" id="cd09912">
    <property type="entry name" value="DLP_2"/>
    <property type="match status" value="1"/>
</dbReference>
<dbReference type="KEGG" id="ccv:CCV52592_2208"/>
<dbReference type="STRING" id="360105.CCV52592_2208"/>
<sequence length="707" mass="79277">MDKFLTEIWGGAKLFLDQRVQMIADERDLAILLACNALNYDRFIAISEFRQILHSLGLRADVYSVQTAQIGAINALRSSKISKSKVIEALKRLENENIINEAEFINLEFFLNSISQDVIKADVETKIKLVDVFHEKIDKLNAICEKIYSLGGSEISISKAKAARQKIEELKFNIVVTGVVNAGKSTLLNALLNAKILGTSNVPETINLSILKFASEPYAKVNFWSKSELKELGIAISNEPESLAGSSIAIRTNELKNYTSASSAHAKLVKSVELYENLELLKDNIHIIDTPGIDDAVFLRERLVRDFMSECDLMVHLMNVSQSTTQKDVEFIEQSVHGSHIVKLVIVLTHVDLLSNDELNEVVSYTKKSMNEHFGGKNSDLEVKFFTISAKNYLDGKPNSGVEEFKEYLYETFFGANSEKSRLSLEAYKKELNGVCEELLAQTTQSILNLSGSNLSLNEKFSELNEQEAALKSEFEALSQTAQEQLNRLDVSGLEANFSTGLKMLAQSLQERILREADFAGQNKEKLQTERINYIVQSTLNDGIISLMRQNRNEILSRIKACRSDISLKFQGFLQDKKEEIFSINDYLKLKGIVFETAKVCECAVKSLNLGAKELTAALNASLEEFLGDEKIKNFVFELSRFEKDEFIKEIKDAVQSKEELFKASCERLKKEVALLNSTSEDVSAKLLGLQGLKNDLNAIISELKDV</sequence>
<keyword evidence="3" id="KW-0378">Hydrolase</keyword>
<comment type="subcellular location">
    <subcellularLocation>
        <location evidence="1">Membrane</location>
    </subcellularLocation>
</comment>
<keyword evidence="2" id="KW-0547">Nucleotide-binding</keyword>
<dbReference type="PANTHER" id="PTHR10465:SF0">
    <property type="entry name" value="SARCALUMENIN"/>
    <property type="match status" value="1"/>
</dbReference>
<reference evidence="8" key="1">
    <citation type="submission" date="2016-07" db="EMBL/GenBank/DDBJ databases">
        <title>Comparative genomics of the Campylobacter concisus group.</title>
        <authorList>
            <person name="Miller W.G."/>
            <person name="Yee E."/>
            <person name="Chapman M.H."/>
            <person name="Huynh S."/>
            <person name="Bono J.L."/>
            <person name="On S.L.W."/>
            <person name="StLeger J."/>
            <person name="Foster G."/>
            <person name="Parker C.T."/>
        </authorList>
    </citation>
    <scope>NUCLEOTIDE SEQUENCE</scope>
    <source>
        <strain evidence="8">525.92</strain>
    </source>
</reference>
<dbReference type="SUPFAM" id="SSF52540">
    <property type="entry name" value="P-loop containing nucleoside triphosphate hydrolases"/>
    <property type="match status" value="1"/>
</dbReference>
<keyword evidence="4" id="KW-0342">GTP-binding</keyword>
<dbReference type="PANTHER" id="PTHR10465">
    <property type="entry name" value="TRANSMEMBRANE GTPASE FZO1"/>
    <property type="match status" value="1"/>
</dbReference>
<accession>A0A0M3KNT9</accession>
<evidence type="ECO:0000313" key="8">
    <source>
        <dbReference type="EMBL" id="ABS00000.1"/>
    </source>
</evidence>
<keyword evidence="5" id="KW-0472">Membrane</keyword>
<dbReference type="Gene3D" id="3.40.50.300">
    <property type="entry name" value="P-loop containing nucleotide triphosphate hydrolases"/>
    <property type="match status" value="1"/>
</dbReference>
<proteinExistence type="predicted"/>
<protein>
    <submittedName>
        <fullName evidence="8">GTP-binding protein (Dynamin domain)</fullName>
    </submittedName>
</protein>
<dbReference type="InterPro" id="IPR027417">
    <property type="entry name" value="P-loop_NTPase"/>
</dbReference>
<dbReference type="GO" id="GO:0005525">
    <property type="term" value="F:GTP binding"/>
    <property type="evidence" value="ECO:0007669"/>
    <property type="project" value="UniProtKB-KW"/>
</dbReference>
<feature type="domain" description="Dynamin N-terminal" evidence="7">
    <location>
        <begin position="174"/>
        <end position="347"/>
    </location>
</feature>
<dbReference type="Pfam" id="PF00350">
    <property type="entry name" value="Dynamin_N"/>
    <property type="match status" value="1"/>
</dbReference>
<keyword evidence="9" id="KW-1185">Reference proteome</keyword>
<dbReference type="GO" id="GO:0003924">
    <property type="term" value="F:GTPase activity"/>
    <property type="evidence" value="ECO:0007669"/>
    <property type="project" value="InterPro"/>
</dbReference>
<evidence type="ECO:0000313" key="9">
    <source>
        <dbReference type="Proteomes" id="UP000006380"/>
    </source>
</evidence>
<dbReference type="AlphaFoldDB" id="A0A0M3KNT9"/>
<dbReference type="InterPro" id="IPR045063">
    <property type="entry name" value="Dynamin_N"/>
</dbReference>
<dbReference type="GO" id="GO:0016020">
    <property type="term" value="C:membrane"/>
    <property type="evidence" value="ECO:0007669"/>
    <property type="project" value="UniProtKB-SubCell"/>
</dbReference>
<dbReference type="InterPro" id="IPR027094">
    <property type="entry name" value="Mitofusin_fam"/>
</dbReference>
<dbReference type="OrthoDB" id="1100581at2"/>
<evidence type="ECO:0000256" key="2">
    <source>
        <dbReference type="ARBA" id="ARBA00022741"/>
    </source>
</evidence>
<evidence type="ECO:0000256" key="6">
    <source>
        <dbReference type="SAM" id="Coils"/>
    </source>
</evidence>
<evidence type="ECO:0000259" key="7">
    <source>
        <dbReference type="Pfam" id="PF00350"/>
    </source>
</evidence>
<organism evidence="8 9">
    <name type="scientific">Campylobacter curvus (strain 525.92)</name>
    <dbReference type="NCBI Taxonomy" id="360105"/>
    <lineage>
        <taxon>Bacteria</taxon>
        <taxon>Pseudomonadati</taxon>
        <taxon>Campylobacterota</taxon>
        <taxon>Epsilonproteobacteria</taxon>
        <taxon>Campylobacterales</taxon>
        <taxon>Campylobacteraceae</taxon>
        <taxon>Campylobacter</taxon>
    </lineage>
</organism>
<evidence type="ECO:0000256" key="4">
    <source>
        <dbReference type="ARBA" id="ARBA00023134"/>
    </source>
</evidence>
<name>A0A0M3KNT9_CAMC5</name>
<dbReference type="Proteomes" id="UP000006380">
    <property type="component" value="Chromosome"/>
</dbReference>